<organism evidence="5 6">
    <name type="scientific">Malassezia furfur</name>
    <name type="common">Pityriasis versicolor infection agent</name>
    <name type="synonym">Pityrosporum furfur</name>
    <dbReference type="NCBI Taxonomy" id="55194"/>
    <lineage>
        <taxon>Eukaryota</taxon>
        <taxon>Fungi</taxon>
        <taxon>Dikarya</taxon>
        <taxon>Basidiomycota</taxon>
        <taxon>Ustilaginomycotina</taxon>
        <taxon>Malasseziomycetes</taxon>
        <taxon>Malasseziales</taxon>
        <taxon>Malasseziaceae</taxon>
        <taxon>Malassezia</taxon>
    </lineage>
</organism>
<evidence type="ECO:0000256" key="3">
    <source>
        <dbReference type="SAM" id="MobiDB-lite"/>
    </source>
</evidence>
<dbReference type="PANTHER" id="PTHR15350:SF5">
    <property type="entry name" value="COP9 SIGNALOSOME COMPLEX SUBUNIT 7"/>
    <property type="match status" value="1"/>
</dbReference>
<gene>
    <name evidence="5" type="ORF">GLX27_002877</name>
</gene>
<evidence type="ECO:0000256" key="2">
    <source>
        <dbReference type="ARBA" id="ARBA00022790"/>
    </source>
</evidence>
<dbReference type="InterPro" id="IPR045237">
    <property type="entry name" value="COPS7/eIF3m"/>
</dbReference>
<accession>A0ABY8ERR0</accession>
<keyword evidence="6" id="KW-1185">Reference proteome</keyword>
<dbReference type="InterPro" id="IPR000717">
    <property type="entry name" value="PCI_dom"/>
</dbReference>
<comment type="similarity">
    <text evidence="1">Belongs to the CSN7/EIF3M family. CSN7 subfamily.</text>
</comment>
<feature type="compositionally biased region" description="Low complexity" evidence="3">
    <location>
        <begin position="238"/>
        <end position="256"/>
    </location>
</feature>
<evidence type="ECO:0000313" key="5">
    <source>
        <dbReference type="EMBL" id="WFD48209.1"/>
    </source>
</evidence>
<feature type="compositionally biased region" description="Basic residues" evidence="3">
    <location>
        <begin position="263"/>
        <end position="272"/>
    </location>
</feature>
<dbReference type="PROSITE" id="PS50250">
    <property type="entry name" value="PCI"/>
    <property type="match status" value="1"/>
</dbReference>
<evidence type="ECO:0000313" key="6">
    <source>
        <dbReference type="Proteomes" id="UP000818624"/>
    </source>
</evidence>
<dbReference type="SMART" id="SM00088">
    <property type="entry name" value="PINT"/>
    <property type="match status" value="1"/>
</dbReference>
<proteinExistence type="inferred from homology"/>
<sequence length="272" mass="29035">MHDGGTALAPWCAQAQQCADATHAARIVQEATEAPNTSVFGELLAFPAIQALATDPAHAPAWRTLQLFATGTWLDYVANASTYTQLTEAQIVKLRQLTILSMAHRSRVLSYAELQRALGLDTPADSTHATRTLEDLVIDGIYQSFFAGRLDGLAREFHVDQVTARDVPRLGADGSASDALAPLLAALQTWAQRAERAVHMLDEHIAQTQQDSRTRAQTRAADHDALVRALTAARAADAASAREAADGAPEPSAAASNAGGRPAVRRSKRSRA</sequence>
<dbReference type="Proteomes" id="UP000818624">
    <property type="component" value="Chromosome 3"/>
</dbReference>
<name>A0ABY8ERR0_MALFU</name>
<evidence type="ECO:0000259" key="4">
    <source>
        <dbReference type="PROSITE" id="PS50250"/>
    </source>
</evidence>
<evidence type="ECO:0000256" key="1">
    <source>
        <dbReference type="ARBA" id="ARBA00008482"/>
    </source>
</evidence>
<dbReference type="EMBL" id="CP046236">
    <property type="protein sequence ID" value="WFD48209.1"/>
    <property type="molecule type" value="Genomic_DNA"/>
</dbReference>
<dbReference type="PANTHER" id="PTHR15350">
    <property type="entry name" value="COP9 SIGNALOSOME COMPLEX SUBUNIT 7/DENDRITIC CELL PROTEIN GA17"/>
    <property type="match status" value="1"/>
</dbReference>
<reference evidence="5 6" key="1">
    <citation type="journal article" date="2020" name="Elife">
        <title>Loss of centromere function drives karyotype evolution in closely related Malassezia species.</title>
        <authorList>
            <person name="Sankaranarayanan S.R."/>
            <person name="Ianiri G."/>
            <person name="Coelho M.A."/>
            <person name="Reza M.H."/>
            <person name="Thimmappa B.C."/>
            <person name="Ganguly P."/>
            <person name="Vadnala R.N."/>
            <person name="Sun S."/>
            <person name="Siddharthan R."/>
            <person name="Tellgren-Roth C."/>
            <person name="Dawson T.L."/>
            <person name="Heitman J."/>
            <person name="Sanyal K."/>
        </authorList>
    </citation>
    <scope>NUCLEOTIDE SEQUENCE [LARGE SCALE GENOMIC DNA]</scope>
    <source>
        <strain evidence="5">CBS14141</strain>
    </source>
</reference>
<feature type="domain" description="PCI" evidence="4">
    <location>
        <begin position="1"/>
        <end position="164"/>
    </location>
</feature>
<feature type="region of interest" description="Disordered" evidence="3">
    <location>
        <begin position="238"/>
        <end position="272"/>
    </location>
</feature>
<protein>
    <recommendedName>
        <fullName evidence="4">PCI domain-containing protein</fullName>
    </recommendedName>
</protein>
<keyword evidence="2" id="KW-0736">Signalosome</keyword>